<name>A0A6I4P4F9_9MICO</name>
<gene>
    <name evidence="2" type="ORF">GB864_11560</name>
</gene>
<dbReference type="EMBL" id="WSTA01000050">
    <property type="protein sequence ID" value="MWB99179.1"/>
    <property type="molecule type" value="Genomic_DNA"/>
</dbReference>
<evidence type="ECO:0000313" key="3">
    <source>
        <dbReference type="Proteomes" id="UP000438182"/>
    </source>
</evidence>
<dbReference type="Proteomes" id="UP000438182">
    <property type="component" value="Unassembled WGS sequence"/>
</dbReference>
<organism evidence="2 3">
    <name type="scientific">Agromyces seonyuensis</name>
    <dbReference type="NCBI Taxonomy" id="2662446"/>
    <lineage>
        <taxon>Bacteria</taxon>
        <taxon>Bacillati</taxon>
        <taxon>Actinomycetota</taxon>
        <taxon>Actinomycetes</taxon>
        <taxon>Micrococcales</taxon>
        <taxon>Microbacteriaceae</taxon>
        <taxon>Agromyces</taxon>
    </lineage>
</organism>
<dbReference type="RefSeq" id="WP_160425189.1">
    <property type="nucleotide sequence ID" value="NZ_WSTA01000050.1"/>
</dbReference>
<reference evidence="2 3" key="1">
    <citation type="submission" date="2019-12" db="EMBL/GenBank/DDBJ databases">
        <authorList>
            <person name="Kim Y.S."/>
        </authorList>
    </citation>
    <scope>NUCLEOTIDE SEQUENCE [LARGE SCALE GENOMIC DNA]</scope>
    <source>
        <strain evidence="2 3">MMS17-SY077</strain>
    </source>
</reference>
<feature type="transmembrane region" description="Helical" evidence="1">
    <location>
        <begin position="92"/>
        <end position="108"/>
    </location>
</feature>
<feature type="transmembrane region" description="Helical" evidence="1">
    <location>
        <begin position="38"/>
        <end position="59"/>
    </location>
</feature>
<keyword evidence="1" id="KW-1133">Transmembrane helix</keyword>
<keyword evidence="1" id="KW-0472">Membrane</keyword>
<keyword evidence="1" id="KW-0812">Transmembrane</keyword>
<dbReference type="AlphaFoldDB" id="A0A6I4P4F9"/>
<evidence type="ECO:0000256" key="1">
    <source>
        <dbReference type="SAM" id="Phobius"/>
    </source>
</evidence>
<evidence type="ECO:0000313" key="2">
    <source>
        <dbReference type="EMBL" id="MWB99179.1"/>
    </source>
</evidence>
<keyword evidence="3" id="KW-1185">Reference proteome</keyword>
<proteinExistence type="predicted"/>
<accession>A0A6I4P4F9</accession>
<protein>
    <submittedName>
        <fullName evidence="2">Uncharacterized protein</fullName>
    </submittedName>
</protein>
<comment type="caution">
    <text evidence="2">The sequence shown here is derived from an EMBL/GenBank/DDBJ whole genome shotgun (WGS) entry which is preliminary data.</text>
</comment>
<feature type="transmembrane region" description="Helical" evidence="1">
    <location>
        <begin position="68"/>
        <end position="86"/>
    </location>
</feature>
<sequence length="116" mass="12474">MSGPRPVGVTLVAVIAWISGALQIVSGVFQLIPGGVSIWGALWSILLGFITIVVSIGLLRGDPSARTIVTIVFVLNIITSVFLIFAGYFWTGIWSAVLPIIGIVLLFTKRANRFFD</sequence>
<feature type="transmembrane region" description="Helical" evidence="1">
    <location>
        <begin position="7"/>
        <end position="32"/>
    </location>
</feature>